<dbReference type="Gene3D" id="1.20.120.20">
    <property type="entry name" value="Apolipoprotein"/>
    <property type="match status" value="1"/>
</dbReference>
<accession>A0A7W6A012</accession>
<organism evidence="3 4">
    <name type="scientific">Novosphingobium hassiacum</name>
    <dbReference type="NCBI Taxonomy" id="173676"/>
    <lineage>
        <taxon>Bacteria</taxon>
        <taxon>Pseudomonadati</taxon>
        <taxon>Pseudomonadota</taxon>
        <taxon>Alphaproteobacteria</taxon>
        <taxon>Sphingomonadales</taxon>
        <taxon>Sphingomonadaceae</taxon>
        <taxon>Novosphingobium</taxon>
    </lineage>
</organism>
<dbReference type="Proteomes" id="UP000562395">
    <property type="component" value="Unassembled WGS sequence"/>
</dbReference>
<gene>
    <name evidence="3" type="ORF">GGQ88_002962</name>
</gene>
<feature type="transmembrane region" description="Helical" evidence="1">
    <location>
        <begin position="6"/>
        <end position="29"/>
    </location>
</feature>
<dbReference type="AlphaFoldDB" id="A0A7W6A012"/>
<name>A0A7W6A012_9SPHN</name>
<dbReference type="RefSeq" id="WP_183614178.1">
    <property type="nucleotide sequence ID" value="NZ_JACICY010000007.1"/>
</dbReference>
<dbReference type="PANTHER" id="PTHR36698">
    <property type="entry name" value="BLL5892 PROTEIN"/>
    <property type="match status" value="1"/>
</dbReference>
<comment type="caution">
    <text evidence="3">The sequence shown here is derived from an EMBL/GenBank/DDBJ whole genome shotgun (WGS) entry which is preliminary data.</text>
</comment>
<evidence type="ECO:0000313" key="4">
    <source>
        <dbReference type="Proteomes" id="UP000562395"/>
    </source>
</evidence>
<keyword evidence="1" id="KW-1133">Transmembrane helix</keyword>
<protein>
    <submittedName>
        <fullName evidence="3">Phospholipid/cholesterol/gamma-HCH transport system substrate-binding protein</fullName>
    </submittedName>
</protein>
<dbReference type="EMBL" id="JACICY010000007">
    <property type="protein sequence ID" value="MBB3861674.1"/>
    <property type="molecule type" value="Genomic_DNA"/>
</dbReference>
<reference evidence="3 4" key="1">
    <citation type="submission" date="2020-08" db="EMBL/GenBank/DDBJ databases">
        <title>Genomic Encyclopedia of Type Strains, Phase IV (KMG-IV): sequencing the most valuable type-strain genomes for metagenomic binning, comparative biology and taxonomic classification.</title>
        <authorList>
            <person name="Goeker M."/>
        </authorList>
    </citation>
    <scope>NUCLEOTIDE SEQUENCE [LARGE SCALE GENOMIC DNA]</scope>
    <source>
        <strain evidence="3 4">DSM 14552</strain>
    </source>
</reference>
<feature type="domain" description="Mce/MlaD" evidence="2">
    <location>
        <begin position="43"/>
        <end position="112"/>
    </location>
</feature>
<keyword evidence="4" id="KW-1185">Reference proteome</keyword>
<dbReference type="InterPro" id="IPR003399">
    <property type="entry name" value="Mce/MlaD"/>
</dbReference>
<evidence type="ECO:0000313" key="3">
    <source>
        <dbReference type="EMBL" id="MBB3861674.1"/>
    </source>
</evidence>
<sequence length="319" mass="34305">METRANHIWVGLVTLALLLGTAFLTIWIARLNQGKLNEYDIFFKQSVDGLAKGSEVAFSGVPSGQVKAIELWERDPEFVRVRIAVDDKLPILQGTTASLQGSFTGVSTIQLSGAVKGAPAIECPSQNKRAACPEGVPVIPTKRSGLGEILSNAPLLLERLATLTERLTMVLSDKNQKSIENILANTDKLSGNLADASPDVKRTMAELQATLRQANYSLASFEKLTNSADSMLNDEGNGLAKQMRQTLKSAQGAADALQATLGDARPAAQQLNERTLPAAEAMIRDLQATSRSLREVTDRINDQGVRGLVGGPKLPDYKN</sequence>
<dbReference type="PANTHER" id="PTHR36698:SF2">
    <property type="entry name" value="MCE_MLAD DOMAIN-CONTAINING PROTEIN"/>
    <property type="match status" value="1"/>
</dbReference>
<keyword evidence="1" id="KW-0812">Transmembrane</keyword>
<proteinExistence type="predicted"/>
<keyword evidence="1" id="KW-0472">Membrane</keyword>
<evidence type="ECO:0000256" key="1">
    <source>
        <dbReference type="SAM" id="Phobius"/>
    </source>
</evidence>
<dbReference type="Pfam" id="PF02470">
    <property type="entry name" value="MlaD"/>
    <property type="match status" value="1"/>
</dbReference>
<evidence type="ECO:0000259" key="2">
    <source>
        <dbReference type="Pfam" id="PF02470"/>
    </source>
</evidence>